<proteinExistence type="predicted"/>
<protein>
    <submittedName>
        <fullName evidence="2">Uncharacterized protein</fullName>
    </submittedName>
</protein>
<accession>A0A9W9U281</accession>
<feature type="region of interest" description="Disordered" evidence="1">
    <location>
        <begin position="188"/>
        <end position="211"/>
    </location>
</feature>
<evidence type="ECO:0000256" key="1">
    <source>
        <dbReference type="SAM" id="MobiDB-lite"/>
    </source>
</evidence>
<evidence type="ECO:0000313" key="2">
    <source>
        <dbReference type="EMBL" id="KAJ5308463.1"/>
    </source>
</evidence>
<sequence length="211" mass="24061">MLYPLAIISGDINSFDKEYDGFVSTNRPGPLDSVLFYLLVSQGVTVGDAKDLLREKFRENQLKYYRLKHEYLLEKRPGKKIKTWLHHLELCIAGVCVWAARGYRYHADLKRPEYRPRDMDTLADLLSKDRPISSQFWGRRCQQDGVANIRESSVMFGGPTELNSADRPSDKADHHVCLIAGDEIPQPFLSEATREAPRSLQHSKALPESVS</sequence>
<dbReference type="Proteomes" id="UP001147746">
    <property type="component" value="Unassembled WGS sequence"/>
</dbReference>
<dbReference type="AlphaFoldDB" id="A0A9W9U281"/>
<dbReference type="EMBL" id="JAPZBO010000008">
    <property type="protein sequence ID" value="KAJ5308463.1"/>
    <property type="molecule type" value="Genomic_DNA"/>
</dbReference>
<comment type="caution">
    <text evidence="2">The sequence shown here is derived from an EMBL/GenBank/DDBJ whole genome shotgun (WGS) entry which is preliminary data.</text>
</comment>
<reference evidence="2" key="1">
    <citation type="submission" date="2022-12" db="EMBL/GenBank/DDBJ databases">
        <authorList>
            <person name="Petersen C."/>
        </authorList>
    </citation>
    <scope>NUCLEOTIDE SEQUENCE</scope>
    <source>
        <strain evidence="2">IBT 21472</strain>
    </source>
</reference>
<dbReference type="SUPFAM" id="SSF48576">
    <property type="entry name" value="Terpenoid synthases"/>
    <property type="match status" value="1"/>
</dbReference>
<name>A0A9W9U281_9EURO</name>
<dbReference type="InterPro" id="IPR008949">
    <property type="entry name" value="Isoprenoid_synthase_dom_sf"/>
</dbReference>
<organism evidence="2 3">
    <name type="scientific">Penicillium atrosanguineum</name>
    <dbReference type="NCBI Taxonomy" id="1132637"/>
    <lineage>
        <taxon>Eukaryota</taxon>
        <taxon>Fungi</taxon>
        <taxon>Dikarya</taxon>
        <taxon>Ascomycota</taxon>
        <taxon>Pezizomycotina</taxon>
        <taxon>Eurotiomycetes</taxon>
        <taxon>Eurotiomycetidae</taxon>
        <taxon>Eurotiales</taxon>
        <taxon>Aspergillaceae</taxon>
        <taxon>Penicillium</taxon>
    </lineage>
</organism>
<keyword evidence="3" id="KW-1185">Reference proteome</keyword>
<reference evidence="2" key="2">
    <citation type="journal article" date="2023" name="IMA Fungus">
        <title>Comparative genomic study of the Penicillium genus elucidates a diverse pangenome and 15 lateral gene transfer events.</title>
        <authorList>
            <person name="Petersen C."/>
            <person name="Sorensen T."/>
            <person name="Nielsen M.R."/>
            <person name="Sondergaard T.E."/>
            <person name="Sorensen J.L."/>
            <person name="Fitzpatrick D.A."/>
            <person name="Frisvad J.C."/>
            <person name="Nielsen K.L."/>
        </authorList>
    </citation>
    <scope>NUCLEOTIDE SEQUENCE</scope>
    <source>
        <strain evidence="2">IBT 21472</strain>
    </source>
</reference>
<dbReference type="Gene3D" id="1.10.600.10">
    <property type="entry name" value="Farnesyl Diphosphate Synthase"/>
    <property type="match status" value="1"/>
</dbReference>
<evidence type="ECO:0000313" key="3">
    <source>
        <dbReference type="Proteomes" id="UP001147746"/>
    </source>
</evidence>
<gene>
    <name evidence="2" type="ORF">N7476_009119</name>
</gene>